<protein>
    <submittedName>
        <fullName evidence="2">Uncharacterized protein</fullName>
    </submittedName>
</protein>
<evidence type="ECO:0000256" key="1">
    <source>
        <dbReference type="SAM" id="MobiDB-lite"/>
    </source>
</evidence>
<evidence type="ECO:0000313" key="3">
    <source>
        <dbReference type="Proteomes" id="UP000256964"/>
    </source>
</evidence>
<organism evidence="2 3">
    <name type="scientific">Lentinus brumalis</name>
    <dbReference type="NCBI Taxonomy" id="2498619"/>
    <lineage>
        <taxon>Eukaryota</taxon>
        <taxon>Fungi</taxon>
        <taxon>Dikarya</taxon>
        <taxon>Basidiomycota</taxon>
        <taxon>Agaricomycotina</taxon>
        <taxon>Agaricomycetes</taxon>
        <taxon>Polyporales</taxon>
        <taxon>Polyporaceae</taxon>
        <taxon>Lentinus</taxon>
    </lineage>
</organism>
<dbReference type="OrthoDB" id="2758168at2759"/>
<dbReference type="EMBL" id="KZ857419">
    <property type="protein sequence ID" value="RDX47349.1"/>
    <property type="molecule type" value="Genomic_DNA"/>
</dbReference>
<evidence type="ECO:0000313" key="2">
    <source>
        <dbReference type="EMBL" id="RDX47349.1"/>
    </source>
</evidence>
<accession>A0A371D4B5</accession>
<feature type="region of interest" description="Disordered" evidence="1">
    <location>
        <begin position="74"/>
        <end position="111"/>
    </location>
</feature>
<dbReference type="Proteomes" id="UP000256964">
    <property type="component" value="Unassembled WGS sequence"/>
</dbReference>
<dbReference type="AlphaFoldDB" id="A0A371D4B5"/>
<keyword evidence="3" id="KW-1185">Reference proteome</keyword>
<reference evidence="2 3" key="1">
    <citation type="journal article" date="2018" name="Biotechnol. Biofuels">
        <title>Integrative visual omics of the white-rot fungus Polyporus brumalis exposes the biotechnological potential of its oxidative enzymes for delignifying raw plant biomass.</title>
        <authorList>
            <person name="Miyauchi S."/>
            <person name="Rancon A."/>
            <person name="Drula E."/>
            <person name="Hage H."/>
            <person name="Chaduli D."/>
            <person name="Favel A."/>
            <person name="Grisel S."/>
            <person name="Henrissat B."/>
            <person name="Herpoel-Gimbert I."/>
            <person name="Ruiz-Duenas F.J."/>
            <person name="Chevret D."/>
            <person name="Hainaut M."/>
            <person name="Lin J."/>
            <person name="Wang M."/>
            <person name="Pangilinan J."/>
            <person name="Lipzen A."/>
            <person name="Lesage-Meessen L."/>
            <person name="Navarro D."/>
            <person name="Riley R."/>
            <person name="Grigoriev I.V."/>
            <person name="Zhou S."/>
            <person name="Raouche S."/>
            <person name="Rosso M.N."/>
        </authorList>
    </citation>
    <scope>NUCLEOTIDE SEQUENCE [LARGE SCALE GENOMIC DNA]</scope>
    <source>
        <strain evidence="2 3">BRFM 1820</strain>
    </source>
</reference>
<feature type="compositionally biased region" description="Low complexity" evidence="1">
    <location>
        <begin position="79"/>
        <end position="93"/>
    </location>
</feature>
<proteinExistence type="predicted"/>
<name>A0A371D4B5_9APHY</name>
<gene>
    <name evidence="2" type="ORF">OH76DRAFT_1557778</name>
</gene>
<sequence>MRLVMMAMRTHCKVMVPLRPSEIAKRAFGTSLLLSHRPFGSSQVHPEIQLRPARSGSANPVQVLRTELARTGTFRRAYSSSTGTQTTDGTFTGARPPAEPENDGPLHNRERPEPSLAIWTLDPTKLTSAELLTIDSSTSVTVFSPNADSDTSECRLSFSKLTVQPGQRGWLYYHQPPSGPPLAGEVRFRIAASEDPGSFELGVDAVTRSGIPWCITLPEIAVDTSYAALGHILTAVDQTVSRKSMNTTSQLSRIPKRCVHAFGQPFELFMEAGTSRIMLAGKQGLGFAELQNIAMAGVVAIPAVKSGQAGRKYIKHKPFLGTAVCAFERSARTDHHGRRVVVIRMLRSPESDPVRVNPNYVGPQFSEKLMPREGELLMMVYRGKVMPWVGDVDRKAAEGRRNPIVSLGILFDNASEYGLPPAELALAQSQ</sequence>